<evidence type="ECO:0000313" key="2">
    <source>
        <dbReference type="Proteomes" id="UP001160483"/>
    </source>
</evidence>
<gene>
    <name evidence="1" type="ORF">PBS003_LOCUS7993</name>
</gene>
<reference evidence="1" key="1">
    <citation type="submission" date="2021-11" db="EMBL/GenBank/DDBJ databases">
        <authorList>
            <person name="Islam A."/>
            <person name="Islam S."/>
            <person name="Flora M.S."/>
            <person name="Rahman M."/>
            <person name="Ziaur R.M."/>
            <person name="Epstein J.H."/>
            <person name="Hassan M."/>
            <person name="Klassen M."/>
            <person name="Woodard K."/>
            <person name="Webb A."/>
            <person name="Webby R.J."/>
            <person name="El Zowalaty M.E."/>
        </authorList>
    </citation>
    <scope>NUCLEOTIDE SEQUENCE</scope>
    <source>
        <strain evidence="1">Pbs3</strain>
    </source>
</reference>
<protein>
    <recommendedName>
        <fullName evidence="3">ERAP1-like C-terminal domain-containing protein</fullName>
    </recommendedName>
</protein>
<evidence type="ECO:0000313" key="1">
    <source>
        <dbReference type="EMBL" id="CAH0481387.1"/>
    </source>
</evidence>
<name>A0AAU9L467_9STRA</name>
<dbReference type="EMBL" id="CAKKTJ010000328">
    <property type="protein sequence ID" value="CAH0481387.1"/>
    <property type="molecule type" value="Genomic_DNA"/>
</dbReference>
<evidence type="ECO:0008006" key="3">
    <source>
        <dbReference type="Google" id="ProtNLM"/>
    </source>
</evidence>
<comment type="caution">
    <text evidence="1">The sequence shown here is derived from an EMBL/GenBank/DDBJ whole genome shotgun (WGS) entry which is preliminary data.</text>
</comment>
<proteinExistence type="predicted"/>
<accession>A0AAU9L467</accession>
<sequence length="280" mass="31891">MMNKNSDKLFTGLKLHKKSDELFRSKTFRQWVAFIILTHKKELSTAWETIRSTLERHYTEDDVLSSVLASGLEAKDDLMRSIALHVLDSQLEKWKDHLWAKWTKAHNELTTKEMLLILKSFYTEDDMLASILVSGLESNDDHMRLLASDLLIDQLKEWKGGKSMEDILTLLKLQDKGVGLFDSPAFLMYIDSFKPTETLSTTGLLSALNSIYTKDTAFAEALVSGQDAKNESMKTLADELIHLQLSEWKGNKNRNEVISKLLKITPLKGINPKDPSTYPL</sequence>
<dbReference type="AlphaFoldDB" id="A0AAU9L467"/>
<organism evidence="1 2">
    <name type="scientific">Peronospora belbahrii</name>
    <dbReference type="NCBI Taxonomy" id="622444"/>
    <lineage>
        <taxon>Eukaryota</taxon>
        <taxon>Sar</taxon>
        <taxon>Stramenopiles</taxon>
        <taxon>Oomycota</taxon>
        <taxon>Peronosporomycetes</taxon>
        <taxon>Peronosporales</taxon>
        <taxon>Peronosporaceae</taxon>
        <taxon>Peronospora</taxon>
    </lineage>
</organism>
<dbReference type="Proteomes" id="UP001160483">
    <property type="component" value="Unassembled WGS sequence"/>
</dbReference>